<accession>A0A9N8W9K8</accession>
<dbReference type="AlphaFoldDB" id="A0A9N8W9K8"/>
<dbReference type="OrthoDB" id="2432012at2759"/>
<evidence type="ECO:0000313" key="4">
    <source>
        <dbReference type="Proteomes" id="UP000789759"/>
    </source>
</evidence>
<evidence type="ECO:0000256" key="2">
    <source>
        <dbReference type="SAM" id="Phobius"/>
    </source>
</evidence>
<keyword evidence="4" id="KW-1185">Reference proteome</keyword>
<evidence type="ECO:0000313" key="3">
    <source>
        <dbReference type="EMBL" id="CAG8475475.1"/>
    </source>
</evidence>
<evidence type="ECO:0000256" key="1">
    <source>
        <dbReference type="SAM" id="MobiDB-lite"/>
    </source>
</evidence>
<keyword evidence="2" id="KW-0812">Transmembrane</keyword>
<keyword evidence="2" id="KW-1133">Transmembrane helix</keyword>
<keyword evidence="2" id="KW-0472">Membrane</keyword>
<comment type="caution">
    <text evidence="3">The sequence shown here is derived from an EMBL/GenBank/DDBJ whole genome shotgun (WGS) entry which is preliminary data.</text>
</comment>
<protein>
    <submittedName>
        <fullName evidence="3">656_t:CDS:1</fullName>
    </submittedName>
</protein>
<dbReference type="EMBL" id="CAJVQA010000451">
    <property type="protein sequence ID" value="CAG8475475.1"/>
    <property type="molecule type" value="Genomic_DNA"/>
</dbReference>
<organism evidence="3 4">
    <name type="scientific">Cetraspora pellucida</name>
    <dbReference type="NCBI Taxonomy" id="1433469"/>
    <lineage>
        <taxon>Eukaryota</taxon>
        <taxon>Fungi</taxon>
        <taxon>Fungi incertae sedis</taxon>
        <taxon>Mucoromycota</taxon>
        <taxon>Glomeromycotina</taxon>
        <taxon>Glomeromycetes</taxon>
        <taxon>Diversisporales</taxon>
        <taxon>Gigasporaceae</taxon>
        <taxon>Cetraspora</taxon>
    </lineage>
</organism>
<feature type="transmembrane region" description="Helical" evidence="2">
    <location>
        <begin position="246"/>
        <end position="264"/>
    </location>
</feature>
<proteinExistence type="predicted"/>
<dbReference type="Proteomes" id="UP000789759">
    <property type="component" value="Unassembled WGS sequence"/>
</dbReference>
<feature type="compositionally biased region" description="Low complexity" evidence="1">
    <location>
        <begin position="176"/>
        <end position="196"/>
    </location>
</feature>
<reference evidence="3" key="1">
    <citation type="submission" date="2021-06" db="EMBL/GenBank/DDBJ databases">
        <authorList>
            <person name="Kallberg Y."/>
            <person name="Tangrot J."/>
            <person name="Rosling A."/>
        </authorList>
    </citation>
    <scope>NUCLEOTIDE SEQUENCE</scope>
    <source>
        <strain evidence="3">FL966</strain>
    </source>
</reference>
<name>A0A9N8W9K8_9GLOM</name>
<feature type="region of interest" description="Disordered" evidence="1">
    <location>
        <begin position="176"/>
        <end position="224"/>
    </location>
</feature>
<sequence>MNNCKDAVHLERVINEIFITGSIVVLVPPNLLHPILSAESSPSILPAESFLSTLFLALSIKAPFDQTKWVGGQTENITWEEDNKAPLLKDMGMMGIDLMYNTSNFCKVITLATSIDPKSLLFACPLPTTIGLGSDPTQYTGTNSTNSTSTNNTYTAYSHTFTINNITGTLQCIPNNPSSTTANTANTTTTIPSDSTKVGNNVIAGSSAPAAPVDSNKPAAASGSSTAKSAATAGASNSKTSNANSLVVYPSFVGLSLAIISFALSHL</sequence>
<gene>
    <name evidence="3" type="ORF">CPELLU_LOCUS1274</name>
</gene>